<reference evidence="2 3" key="1">
    <citation type="journal article" date="2016" name="C (Basel)">
        <title>Selective Growth of and Electricity Production by Marine Exoelectrogenic Bacteria in Self-Aggregated Hydrogel of Microbially Reduced Graphene Oxide.</title>
        <authorList>
            <person name="Yoshida N."/>
            <person name="Goto Y."/>
            <person name="Miyata Y."/>
        </authorList>
    </citation>
    <scope>NUCLEOTIDE SEQUENCE [LARGE SCALE GENOMIC DNA]</scope>
    <source>
        <strain evidence="2 3">NIT-T3</strain>
    </source>
</reference>
<dbReference type="EMBL" id="AP024355">
    <property type="protein sequence ID" value="BCR04429.1"/>
    <property type="molecule type" value="Genomic_DNA"/>
</dbReference>
<dbReference type="InterPro" id="IPR013424">
    <property type="entry name" value="Ice-binding_C"/>
</dbReference>
<proteinExistence type="predicted"/>
<reference evidence="2 3" key="2">
    <citation type="journal article" date="2021" name="Int. J. Syst. Evol. Microbiol.">
        <title>Isolation and Polyphasic Characterization of Desulfuromonas versatilis sp. Nov., an Electrogenic Bacteria Capable of Versatile Metabolism Isolated from a Graphene Oxide-Reducing Enrichment Culture.</title>
        <authorList>
            <person name="Xie L."/>
            <person name="Yoshida N."/>
            <person name="Ishii S."/>
            <person name="Meng L."/>
        </authorList>
    </citation>
    <scope>NUCLEOTIDE SEQUENCE [LARGE SCALE GENOMIC DNA]</scope>
    <source>
        <strain evidence="2 3">NIT-T3</strain>
    </source>
</reference>
<protein>
    <recommendedName>
        <fullName evidence="1">Ice-binding protein C-terminal domain-containing protein</fullName>
    </recommendedName>
</protein>
<organism evidence="2 3">
    <name type="scientific">Desulfuromonas versatilis</name>
    <dbReference type="NCBI Taxonomy" id="2802975"/>
    <lineage>
        <taxon>Bacteria</taxon>
        <taxon>Pseudomonadati</taxon>
        <taxon>Thermodesulfobacteriota</taxon>
        <taxon>Desulfuromonadia</taxon>
        <taxon>Desulfuromonadales</taxon>
        <taxon>Desulfuromonadaceae</taxon>
        <taxon>Desulfuromonas</taxon>
    </lineage>
</organism>
<keyword evidence="3" id="KW-1185">Reference proteome</keyword>
<gene>
    <name evidence="2" type="ORF">DESUT3_14980</name>
</gene>
<evidence type="ECO:0000259" key="1">
    <source>
        <dbReference type="Pfam" id="PF07589"/>
    </source>
</evidence>
<dbReference type="Proteomes" id="UP001319827">
    <property type="component" value="Chromosome"/>
</dbReference>
<sequence length="223" mass="23924">MRNFLVSVFAAVVMLVGGVVTAEAVFIQQNFGGLVGGVNAGSVLDGILSTTSFINGSAIYDRDLISDFGPSEQVYTGGDLTNFSFSFQGLGSFAAADDIFFDGFSFLPPSLSFDIFPQDDDGTLGPDEDPLVPPIGRLKGFSFLTEFTFNSSLLELTVFDKLWTISEIDSFGFLTDIAFGEFFLPDFGFDLKNAPPVPEPSTILLLGAGLGGLVYLRRRQGKS</sequence>
<dbReference type="NCBIfam" id="TIGR02595">
    <property type="entry name" value="PEP_CTERM"/>
    <property type="match status" value="1"/>
</dbReference>
<accession>A0ABM8HUT3</accession>
<feature type="domain" description="Ice-binding protein C-terminal" evidence="1">
    <location>
        <begin position="196"/>
        <end position="219"/>
    </location>
</feature>
<evidence type="ECO:0000313" key="3">
    <source>
        <dbReference type="Proteomes" id="UP001319827"/>
    </source>
</evidence>
<evidence type="ECO:0000313" key="2">
    <source>
        <dbReference type="EMBL" id="BCR04429.1"/>
    </source>
</evidence>
<name>A0ABM8HUT3_9BACT</name>
<dbReference type="Pfam" id="PF07589">
    <property type="entry name" value="PEP-CTERM"/>
    <property type="match status" value="1"/>
</dbReference>